<keyword evidence="2" id="KW-1185">Reference proteome</keyword>
<dbReference type="OrthoDB" id="9909099at2759"/>
<dbReference type="InterPro" id="IPR053270">
    <property type="entry name" value="Fv1_restriction_factor"/>
</dbReference>
<accession>A0A3S2P1S1</accession>
<dbReference type="GO" id="GO:0009615">
    <property type="term" value="P:response to virus"/>
    <property type="evidence" value="ECO:0007669"/>
    <property type="project" value="TreeGrafter"/>
</dbReference>
<evidence type="ECO:0000313" key="2">
    <source>
        <dbReference type="Proteomes" id="UP000283210"/>
    </source>
</evidence>
<dbReference type="Proteomes" id="UP000283210">
    <property type="component" value="Chromosome 16"/>
</dbReference>
<name>A0A3S2P1S1_ORYJA</name>
<dbReference type="PANTHER" id="PTHR48195:SF1">
    <property type="entry name" value="RIKEN CDNA 2410002F23 GENE"/>
    <property type="match status" value="1"/>
</dbReference>
<proteinExistence type="predicted"/>
<organism evidence="1 2">
    <name type="scientific">Oryzias javanicus</name>
    <name type="common">Javanese ricefish</name>
    <name type="synonym">Aplocheilus javanicus</name>
    <dbReference type="NCBI Taxonomy" id="123683"/>
    <lineage>
        <taxon>Eukaryota</taxon>
        <taxon>Metazoa</taxon>
        <taxon>Chordata</taxon>
        <taxon>Craniata</taxon>
        <taxon>Vertebrata</taxon>
        <taxon>Euteleostomi</taxon>
        <taxon>Actinopterygii</taxon>
        <taxon>Neopterygii</taxon>
        <taxon>Teleostei</taxon>
        <taxon>Neoteleostei</taxon>
        <taxon>Acanthomorphata</taxon>
        <taxon>Ovalentaria</taxon>
        <taxon>Atherinomorphae</taxon>
        <taxon>Beloniformes</taxon>
        <taxon>Adrianichthyidae</taxon>
        <taxon>Oryziinae</taxon>
        <taxon>Oryzias</taxon>
    </lineage>
</organism>
<evidence type="ECO:0000313" key="1">
    <source>
        <dbReference type="EMBL" id="RVE62130.1"/>
    </source>
</evidence>
<dbReference type="PANTHER" id="PTHR48195">
    <property type="entry name" value="FRIEND VIRUS SUSCEPTIBILITY PROTEIN 1"/>
    <property type="match status" value="1"/>
</dbReference>
<gene>
    <name evidence="1" type="ORF">OJAV_G00154060</name>
</gene>
<dbReference type="AlphaFoldDB" id="A0A3S2P1S1"/>
<dbReference type="EMBL" id="CM012452">
    <property type="protein sequence ID" value="RVE62130.1"/>
    <property type="molecule type" value="Genomic_DNA"/>
</dbReference>
<protein>
    <submittedName>
        <fullName evidence="1">Uncharacterized protein</fullName>
    </submittedName>
</protein>
<dbReference type="GO" id="GO:0005794">
    <property type="term" value="C:Golgi apparatus"/>
    <property type="evidence" value="ECO:0007669"/>
    <property type="project" value="TreeGrafter"/>
</dbReference>
<reference evidence="1 2" key="1">
    <citation type="submission" date="2018-11" db="EMBL/GenBank/DDBJ databases">
        <authorList>
            <person name="Lopez-Roques C."/>
            <person name="Donnadieu C."/>
            <person name="Bouchez O."/>
            <person name="Klopp C."/>
            <person name="Cabau C."/>
            <person name="Zahm M."/>
        </authorList>
    </citation>
    <scope>NUCLEOTIDE SEQUENCE [LARGE SCALE GENOMIC DNA]</scope>
    <source>
        <strain evidence="1">RS831</strain>
        <tissue evidence="1">Whole body</tissue>
    </source>
</reference>
<sequence>MTRLAELSVAHVSKVNRQQRRMKPRCPDAASVRSFVARQVEGADDWDPETWDGDVWDDSDKTGGQLDEWYGAHPYRPPYPPYKVNLVMRRKRQRVYTPPVVCPVRDNDGQPMFDDGGQPLMTPGCQLRPDPVISQTLEDHISKEMLYITRRFGQRPKEPLDLWLIRMMDEGASQVKVDAGDGQRFAGLSRDTAVNANYRLLVREAGDEMKTVLHLYADAIRGQFPEPSNWSSLDRPWQTLHEGAQRLVRLMVRDALFLGHVDDLMQLNVPKGIRDHIVKTAPPQYKAAVLSLMLGAADHSLGALKATLLGLDGLGDWGRLLPDPPYRMVGMT</sequence>
<reference evidence="1 2" key="2">
    <citation type="submission" date="2019-01" db="EMBL/GenBank/DDBJ databases">
        <title>A chromosome length genome reference of the Java medaka (oryzias javanicus).</title>
        <authorList>
            <person name="Herpin A."/>
            <person name="Takehana Y."/>
            <person name="Naruse K."/>
            <person name="Ansai S."/>
            <person name="Kawaguchi M."/>
        </authorList>
    </citation>
    <scope>NUCLEOTIDE SEQUENCE [LARGE SCALE GENOMIC DNA]</scope>
    <source>
        <strain evidence="1">RS831</strain>
        <tissue evidence="1">Whole body</tissue>
    </source>
</reference>